<feature type="region of interest" description="Disordered" evidence="1">
    <location>
        <begin position="73"/>
        <end position="96"/>
    </location>
</feature>
<evidence type="ECO:0000313" key="2">
    <source>
        <dbReference type="EMBL" id="KAA0195401.1"/>
    </source>
</evidence>
<sequence length="211" mass="24348">MPLRHYTGAWFPEGFFGSSFDALRREVNIEFRTAAKPNPPYLFLRRSAEPADKHVFSEHDNRHLFELDATHFDRNPGGRARNHRPSSATTSFQSFRWSQGKEKEKASLTTYQVVYGNANSAELNRRIPYFFPSLQMTIPKPHSSYRDNYTTPEQPMTVCEESSASVPSALSPSQFQSRIRPRPKTSQPRLTVADCLIWKPFIPPEKTKKRQ</sequence>
<feature type="compositionally biased region" description="Low complexity" evidence="1">
    <location>
        <begin position="162"/>
        <end position="173"/>
    </location>
</feature>
<feature type="compositionally biased region" description="Polar residues" evidence="1">
    <location>
        <begin position="85"/>
        <end position="96"/>
    </location>
</feature>
<dbReference type="EMBL" id="LUCM01003740">
    <property type="protein sequence ID" value="KAA0195401.1"/>
    <property type="molecule type" value="Genomic_DNA"/>
</dbReference>
<reference evidence="2" key="1">
    <citation type="submission" date="2019-05" db="EMBL/GenBank/DDBJ databases">
        <title>Annotation for the trematode Fasciolopsis buski.</title>
        <authorList>
            <person name="Choi Y.-J."/>
        </authorList>
    </citation>
    <scope>NUCLEOTIDE SEQUENCE</scope>
    <source>
        <strain evidence="2">HT</strain>
        <tissue evidence="2">Whole worm</tissue>
    </source>
</reference>
<evidence type="ECO:0000256" key="1">
    <source>
        <dbReference type="SAM" id="MobiDB-lite"/>
    </source>
</evidence>
<evidence type="ECO:0000313" key="3">
    <source>
        <dbReference type="Proteomes" id="UP000728185"/>
    </source>
</evidence>
<keyword evidence="3" id="KW-1185">Reference proteome</keyword>
<dbReference type="PANTHER" id="PTHR35539">
    <property type="entry name" value="CDNA SEQUENCE BC048562"/>
    <property type="match status" value="1"/>
</dbReference>
<accession>A0A8E0RW61</accession>
<gene>
    <name evidence="2" type="ORF">FBUS_03339</name>
</gene>
<dbReference type="AlphaFoldDB" id="A0A8E0RW61"/>
<dbReference type="PANTHER" id="PTHR35539:SF1">
    <property type="entry name" value="CDNA SEQUENCE BC048562"/>
    <property type="match status" value="1"/>
</dbReference>
<proteinExistence type="predicted"/>
<comment type="caution">
    <text evidence="2">The sequence shown here is derived from an EMBL/GenBank/DDBJ whole genome shotgun (WGS) entry which is preliminary data.</text>
</comment>
<dbReference type="Proteomes" id="UP000728185">
    <property type="component" value="Unassembled WGS sequence"/>
</dbReference>
<organism evidence="2 3">
    <name type="scientific">Fasciolopsis buskii</name>
    <dbReference type="NCBI Taxonomy" id="27845"/>
    <lineage>
        <taxon>Eukaryota</taxon>
        <taxon>Metazoa</taxon>
        <taxon>Spiralia</taxon>
        <taxon>Lophotrochozoa</taxon>
        <taxon>Platyhelminthes</taxon>
        <taxon>Trematoda</taxon>
        <taxon>Digenea</taxon>
        <taxon>Plagiorchiida</taxon>
        <taxon>Echinostomata</taxon>
        <taxon>Echinostomatoidea</taxon>
        <taxon>Fasciolidae</taxon>
        <taxon>Fasciolopsis</taxon>
    </lineage>
</organism>
<protein>
    <recommendedName>
        <fullName evidence="4">Domain of unknown function with conserved HDNR motif domain-containing protein</fullName>
    </recommendedName>
</protein>
<evidence type="ECO:0008006" key="4">
    <source>
        <dbReference type="Google" id="ProtNLM"/>
    </source>
</evidence>
<name>A0A8E0RW61_9TREM</name>
<dbReference type="OrthoDB" id="10045229at2759"/>
<feature type="region of interest" description="Disordered" evidence="1">
    <location>
        <begin position="161"/>
        <end position="186"/>
    </location>
</feature>